<feature type="compositionally biased region" description="Acidic residues" evidence="2">
    <location>
        <begin position="148"/>
        <end position="158"/>
    </location>
</feature>
<comment type="similarity">
    <text evidence="1">Belongs to the fantastic four family.</text>
</comment>
<dbReference type="InterPro" id="IPR021410">
    <property type="entry name" value="FAF"/>
</dbReference>
<feature type="compositionally biased region" description="Basic and acidic residues" evidence="2">
    <location>
        <begin position="136"/>
        <end position="147"/>
    </location>
</feature>
<evidence type="ECO:0000256" key="2">
    <source>
        <dbReference type="SAM" id="MobiDB-lite"/>
    </source>
</evidence>
<accession>A0A2P2NFJ8</accession>
<evidence type="ECO:0000259" key="3">
    <source>
        <dbReference type="Pfam" id="PF11250"/>
    </source>
</evidence>
<evidence type="ECO:0000313" key="4">
    <source>
        <dbReference type="EMBL" id="MBX41180.1"/>
    </source>
</evidence>
<organism evidence="4">
    <name type="scientific">Rhizophora mucronata</name>
    <name type="common">Asiatic mangrove</name>
    <dbReference type="NCBI Taxonomy" id="61149"/>
    <lineage>
        <taxon>Eukaryota</taxon>
        <taxon>Viridiplantae</taxon>
        <taxon>Streptophyta</taxon>
        <taxon>Embryophyta</taxon>
        <taxon>Tracheophyta</taxon>
        <taxon>Spermatophyta</taxon>
        <taxon>Magnoliopsida</taxon>
        <taxon>eudicotyledons</taxon>
        <taxon>Gunneridae</taxon>
        <taxon>Pentapetalae</taxon>
        <taxon>rosids</taxon>
        <taxon>fabids</taxon>
        <taxon>Malpighiales</taxon>
        <taxon>Rhizophoraceae</taxon>
        <taxon>Rhizophora</taxon>
    </lineage>
</organism>
<proteinExistence type="inferred from homology"/>
<evidence type="ECO:0000256" key="1">
    <source>
        <dbReference type="ARBA" id="ARBA00008690"/>
    </source>
</evidence>
<protein>
    <submittedName>
        <fullName evidence="4">Uncharacterized protein MANES_04G003000</fullName>
    </submittedName>
</protein>
<dbReference type="PANTHER" id="PTHR33155">
    <property type="entry name" value="FANTASTIC FOUR-LIKE PROTEIN (DUF3049)"/>
    <property type="match status" value="1"/>
</dbReference>
<dbReference type="AlphaFoldDB" id="A0A2P2NFJ8"/>
<dbReference type="EMBL" id="GGEC01060696">
    <property type="protein sequence ID" value="MBX41180.1"/>
    <property type="molecule type" value="Transcribed_RNA"/>
</dbReference>
<feature type="region of interest" description="Disordered" evidence="2">
    <location>
        <begin position="136"/>
        <end position="181"/>
    </location>
</feature>
<dbReference type="InterPro" id="IPR046431">
    <property type="entry name" value="FAF_dom"/>
</dbReference>
<sequence>MIPSIILENQYTSRHKNSDSLQLCTEGLGFKSSDNVEDLKTEMNKGWQHQEKKLSVESHSMLENTSRESGKMRPSRGAFPPLISCIGKSGRPVVCFKSYRQDSRFVLKEVRIPTQELLHARREDGRLKLQFIQQHDEAKYEEGKEENFTEDDEQEQTEETANSCDHHDHHDHNTNNRAEEN</sequence>
<dbReference type="Pfam" id="PF11250">
    <property type="entry name" value="FAF"/>
    <property type="match status" value="1"/>
</dbReference>
<name>A0A2P2NFJ8_RHIMU</name>
<feature type="compositionally biased region" description="Basic and acidic residues" evidence="2">
    <location>
        <begin position="164"/>
        <end position="181"/>
    </location>
</feature>
<dbReference type="PANTHER" id="PTHR33155:SF9">
    <property type="entry name" value="FANTASTIC FOUR-LIKE PROTEIN (DUF3049)"/>
    <property type="match status" value="1"/>
</dbReference>
<reference evidence="4" key="1">
    <citation type="submission" date="2018-02" db="EMBL/GenBank/DDBJ databases">
        <title>Rhizophora mucronata_Transcriptome.</title>
        <authorList>
            <person name="Meera S.P."/>
            <person name="Sreeshan A."/>
            <person name="Augustine A."/>
        </authorList>
    </citation>
    <scope>NUCLEOTIDE SEQUENCE</scope>
    <source>
        <tissue evidence="4">Leaf</tissue>
    </source>
</reference>
<feature type="domain" description="FAF" evidence="3">
    <location>
        <begin position="78"/>
        <end position="131"/>
    </location>
</feature>